<dbReference type="EMBL" id="PCRF01000247">
    <property type="protein sequence ID" value="PIP15762.1"/>
    <property type="molecule type" value="Genomic_DNA"/>
</dbReference>
<sequence>MPTISEFYGIMIRMYYDEELPPHFHAIYGDFEMRISLDSLNVIDGHLPVRQERLVLEWAKIRQKEIQEEWQRIEKRQPLFRIEPLK</sequence>
<evidence type="ECO:0000313" key="2">
    <source>
        <dbReference type="Proteomes" id="UP000230392"/>
    </source>
</evidence>
<accession>A0A2G9Y931</accession>
<proteinExistence type="predicted"/>
<evidence type="ECO:0000313" key="1">
    <source>
        <dbReference type="EMBL" id="PIP15762.1"/>
    </source>
</evidence>
<dbReference type="InterPro" id="IPR025427">
    <property type="entry name" value="DUF4160"/>
</dbReference>
<name>A0A2G9Y931_9BACT</name>
<comment type="caution">
    <text evidence="1">The sequence shown here is derived from an EMBL/GenBank/DDBJ whole genome shotgun (WGS) entry which is preliminary data.</text>
</comment>
<organism evidence="1 2">
    <name type="scientific">bacterium (Candidatus Ratteibacteria) CG23_combo_of_CG06-09_8_20_14_all_48_7</name>
    <dbReference type="NCBI Taxonomy" id="2014292"/>
    <lineage>
        <taxon>Bacteria</taxon>
        <taxon>Candidatus Ratteibacteria</taxon>
    </lineage>
</organism>
<dbReference type="AlphaFoldDB" id="A0A2G9Y931"/>
<dbReference type="Proteomes" id="UP000230392">
    <property type="component" value="Unassembled WGS sequence"/>
</dbReference>
<reference evidence="1 2" key="1">
    <citation type="submission" date="2017-09" db="EMBL/GenBank/DDBJ databases">
        <title>Depth-based differentiation of microbial function through sediment-hosted aquifers and enrichment of novel symbionts in the deep terrestrial subsurface.</title>
        <authorList>
            <person name="Probst A.J."/>
            <person name="Ladd B."/>
            <person name="Jarett J.K."/>
            <person name="Geller-Mcgrath D.E."/>
            <person name="Sieber C.M."/>
            <person name="Emerson J.B."/>
            <person name="Anantharaman K."/>
            <person name="Thomas B.C."/>
            <person name="Malmstrom R."/>
            <person name="Stieglmeier M."/>
            <person name="Klingl A."/>
            <person name="Woyke T."/>
            <person name="Ryan C.M."/>
            <person name="Banfield J.F."/>
        </authorList>
    </citation>
    <scope>NUCLEOTIDE SEQUENCE [LARGE SCALE GENOMIC DNA]</scope>
    <source>
        <strain evidence="1">CG23_combo_of_CG06-09_8_20_14_all_48_7</strain>
    </source>
</reference>
<dbReference type="Pfam" id="PF13711">
    <property type="entry name" value="DUF4160"/>
    <property type="match status" value="1"/>
</dbReference>
<gene>
    <name evidence="1" type="ORF">COX46_05060</name>
</gene>
<evidence type="ECO:0008006" key="3">
    <source>
        <dbReference type="Google" id="ProtNLM"/>
    </source>
</evidence>
<protein>
    <recommendedName>
        <fullName evidence="3">Transcriptional regulator</fullName>
    </recommendedName>
</protein>